<feature type="compositionally biased region" description="Basic and acidic residues" evidence="3">
    <location>
        <begin position="144"/>
        <end position="177"/>
    </location>
</feature>
<dbReference type="Pfam" id="PF13202">
    <property type="entry name" value="EF-hand_5"/>
    <property type="match status" value="1"/>
</dbReference>
<dbReference type="EMBL" id="NBYO01000003">
    <property type="protein sequence ID" value="OXS99429.1"/>
    <property type="molecule type" value="Genomic_DNA"/>
</dbReference>
<dbReference type="SUPFAM" id="SSF47473">
    <property type="entry name" value="EF-hand"/>
    <property type="match status" value="1"/>
</dbReference>
<protein>
    <recommendedName>
        <fullName evidence="5">EF-hand domain-containing protein</fullName>
    </recommendedName>
</protein>
<keyword evidence="1" id="KW-0479">Metal-binding</keyword>
<proteinExistence type="predicted"/>
<dbReference type="Pfam" id="PF13499">
    <property type="entry name" value="EF-hand_7"/>
    <property type="match status" value="1"/>
</dbReference>
<dbReference type="PANTHER" id="PTHR10827">
    <property type="entry name" value="RETICULOCALBIN"/>
    <property type="match status" value="1"/>
</dbReference>
<keyword evidence="2" id="KW-0677">Repeat</keyword>
<reference evidence="7" key="1">
    <citation type="journal article" date="2017" name="Int. J. Syst. Evol. Microbiol.">
        <title>Notoacmeibacter marinus gen. nov., sp. nov., isolated from the gut of a limpet and proposal of Notoacmeibacteraceae fam. nov. in the order Rhizobiales of the class Alphaproteobacteria.</title>
        <authorList>
            <person name="Huang Z."/>
            <person name="Guo F."/>
            <person name="Lai Q."/>
        </authorList>
    </citation>
    <scope>NUCLEOTIDE SEQUENCE [LARGE SCALE GENOMIC DNA]</scope>
    <source>
        <strain evidence="7">XMTR2A4</strain>
    </source>
</reference>
<dbReference type="PANTHER" id="PTHR10827:SF98">
    <property type="entry name" value="45 KDA CALCIUM-BINDING PROTEIN"/>
    <property type="match status" value="1"/>
</dbReference>
<dbReference type="RefSeq" id="WP_094078207.1">
    <property type="nucleotide sequence ID" value="NZ_NBYO01000003.1"/>
</dbReference>
<dbReference type="Proteomes" id="UP000215405">
    <property type="component" value="Unassembled WGS sequence"/>
</dbReference>
<evidence type="ECO:0000313" key="6">
    <source>
        <dbReference type="EMBL" id="OXS99429.1"/>
    </source>
</evidence>
<dbReference type="Gene3D" id="1.10.238.10">
    <property type="entry name" value="EF-hand"/>
    <property type="match status" value="2"/>
</dbReference>
<dbReference type="PROSITE" id="PS50222">
    <property type="entry name" value="EF_HAND_2"/>
    <property type="match status" value="2"/>
</dbReference>
<evidence type="ECO:0000256" key="2">
    <source>
        <dbReference type="ARBA" id="ARBA00022737"/>
    </source>
</evidence>
<evidence type="ECO:0000256" key="1">
    <source>
        <dbReference type="ARBA" id="ARBA00022723"/>
    </source>
</evidence>
<dbReference type="SMART" id="SM00054">
    <property type="entry name" value="EFh"/>
    <property type="match status" value="3"/>
</dbReference>
<organism evidence="6 7">
    <name type="scientific">Notoacmeibacter marinus</name>
    <dbReference type="NCBI Taxonomy" id="1876515"/>
    <lineage>
        <taxon>Bacteria</taxon>
        <taxon>Pseudomonadati</taxon>
        <taxon>Pseudomonadota</taxon>
        <taxon>Alphaproteobacteria</taxon>
        <taxon>Hyphomicrobiales</taxon>
        <taxon>Notoacmeibacteraceae</taxon>
        <taxon>Notoacmeibacter</taxon>
    </lineage>
</organism>
<evidence type="ECO:0000259" key="5">
    <source>
        <dbReference type="PROSITE" id="PS50222"/>
    </source>
</evidence>
<dbReference type="InterPro" id="IPR011992">
    <property type="entry name" value="EF-hand-dom_pair"/>
</dbReference>
<feature type="signal peptide" evidence="4">
    <location>
        <begin position="1"/>
        <end position="26"/>
    </location>
</feature>
<sequence>MSKKLKLAAGFIGLATIASTLTPALAESGYQGKRHGMGEGGPRAKVEERFKAADTDDDGGVTFAEFSAAMEGPLANADGDGNGTITVEEAVAAIQQRQEERMTRRAERIINRFDTDNDGKLTVEEWEASRERLFARLDRDNDGRLEMKEMPRRGHERSEPRGEHGKRGGEHMKRMPMMDDNGPSNDSAE</sequence>
<keyword evidence="7" id="KW-1185">Reference proteome</keyword>
<comment type="caution">
    <text evidence="6">The sequence shown here is derived from an EMBL/GenBank/DDBJ whole genome shotgun (WGS) entry which is preliminary data.</text>
</comment>
<evidence type="ECO:0000256" key="3">
    <source>
        <dbReference type="SAM" id="MobiDB-lite"/>
    </source>
</evidence>
<dbReference type="Pfam" id="PF13833">
    <property type="entry name" value="EF-hand_8"/>
    <property type="match status" value="1"/>
</dbReference>
<evidence type="ECO:0000313" key="7">
    <source>
        <dbReference type="Proteomes" id="UP000215405"/>
    </source>
</evidence>
<name>A0A231UU36_9HYPH</name>
<dbReference type="InterPro" id="IPR018247">
    <property type="entry name" value="EF_Hand_1_Ca_BS"/>
</dbReference>
<dbReference type="AlphaFoldDB" id="A0A231UU36"/>
<gene>
    <name evidence="6" type="ORF">B7H23_14840</name>
</gene>
<dbReference type="InterPro" id="IPR002048">
    <property type="entry name" value="EF_hand_dom"/>
</dbReference>
<dbReference type="GO" id="GO:0005509">
    <property type="term" value="F:calcium ion binding"/>
    <property type="evidence" value="ECO:0007669"/>
    <property type="project" value="InterPro"/>
</dbReference>
<feature type="region of interest" description="Disordered" evidence="3">
    <location>
        <begin position="144"/>
        <end position="189"/>
    </location>
</feature>
<feature type="chain" id="PRO_5012240685" description="EF-hand domain-containing protein" evidence="4">
    <location>
        <begin position="27"/>
        <end position="189"/>
    </location>
</feature>
<evidence type="ECO:0000256" key="4">
    <source>
        <dbReference type="SAM" id="SignalP"/>
    </source>
</evidence>
<feature type="domain" description="EF-hand" evidence="5">
    <location>
        <begin position="41"/>
        <end position="76"/>
    </location>
</feature>
<feature type="domain" description="EF-hand" evidence="5">
    <location>
        <begin position="101"/>
        <end position="136"/>
    </location>
</feature>
<keyword evidence="4" id="KW-0732">Signal</keyword>
<accession>A0A231UU36</accession>
<dbReference type="PROSITE" id="PS00018">
    <property type="entry name" value="EF_HAND_1"/>
    <property type="match status" value="1"/>
</dbReference>